<evidence type="ECO:0000256" key="7">
    <source>
        <dbReference type="ARBA" id="ARBA00022840"/>
    </source>
</evidence>
<evidence type="ECO:0000256" key="6">
    <source>
        <dbReference type="ARBA" id="ARBA00022777"/>
    </source>
</evidence>
<dbReference type="GO" id="GO:0046983">
    <property type="term" value="F:protein dimerization activity"/>
    <property type="evidence" value="ECO:0007669"/>
    <property type="project" value="InterPro"/>
</dbReference>
<dbReference type="InterPro" id="IPR036890">
    <property type="entry name" value="HATPase_C_sf"/>
</dbReference>
<dbReference type="SUPFAM" id="SSF55874">
    <property type="entry name" value="ATPase domain of HSP90 chaperone/DNA topoisomerase II/histidine kinase"/>
    <property type="match status" value="1"/>
</dbReference>
<dbReference type="RefSeq" id="WP_155446528.1">
    <property type="nucleotide sequence ID" value="NZ_JAOQNR010000015.1"/>
</dbReference>
<dbReference type="Pfam" id="PF02518">
    <property type="entry name" value="HATPase_c"/>
    <property type="match status" value="1"/>
</dbReference>
<evidence type="ECO:0000313" key="12">
    <source>
        <dbReference type="EMBL" id="MTV31846.1"/>
    </source>
</evidence>
<dbReference type="Pfam" id="PF07730">
    <property type="entry name" value="HisKA_3"/>
    <property type="match status" value="1"/>
</dbReference>
<evidence type="ECO:0000256" key="9">
    <source>
        <dbReference type="PROSITE-ProRule" id="PRU00169"/>
    </source>
</evidence>
<feature type="modified residue" description="4-aspartylphosphate" evidence="9">
    <location>
        <position position="59"/>
    </location>
</feature>
<dbReference type="Gene3D" id="3.40.50.2300">
    <property type="match status" value="1"/>
</dbReference>
<evidence type="ECO:0000256" key="1">
    <source>
        <dbReference type="ARBA" id="ARBA00000085"/>
    </source>
</evidence>
<dbReference type="Pfam" id="PF00072">
    <property type="entry name" value="Response_reg"/>
    <property type="match status" value="1"/>
</dbReference>
<dbReference type="SMART" id="SM00387">
    <property type="entry name" value="HATPase_c"/>
    <property type="match status" value="1"/>
</dbReference>
<dbReference type="PANTHER" id="PTHR24421:SF10">
    <property type="entry name" value="NITRATE_NITRITE SENSOR PROTEIN NARQ"/>
    <property type="match status" value="1"/>
</dbReference>
<dbReference type="EMBL" id="WNKS01000011">
    <property type="protein sequence ID" value="MTV31846.1"/>
    <property type="molecule type" value="Genomic_DNA"/>
</dbReference>
<evidence type="ECO:0000256" key="4">
    <source>
        <dbReference type="ARBA" id="ARBA00022679"/>
    </source>
</evidence>
<gene>
    <name evidence="12" type="ORF">GJ654_12705</name>
</gene>
<evidence type="ECO:0000256" key="5">
    <source>
        <dbReference type="ARBA" id="ARBA00022741"/>
    </source>
</evidence>
<reference evidence="12 13" key="1">
    <citation type="submission" date="2019-11" db="EMBL/GenBank/DDBJ databases">
        <title>Whole-genome sequence of a Rhodoblastus acidophilus DSM 142.</title>
        <authorList>
            <person name="Kyndt J.A."/>
            <person name="Meyer T.E."/>
        </authorList>
    </citation>
    <scope>NUCLEOTIDE SEQUENCE [LARGE SCALE GENOMIC DNA]</scope>
    <source>
        <strain evidence="12 13">DSM 142</strain>
    </source>
</reference>
<comment type="caution">
    <text evidence="12">The sequence shown here is derived from an EMBL/GenBank/DDBJ whole genome shotgun (WGS) entry which is preliminary data.</text>
</comment>
<accession>A0A6N8DPR7</accession>
<keyword evidence="6" id="KW-0418">Kinase</keyword>
<keyword evidence="5" id="KW-0547">Nucleotide-binding</keyword>
<dbReference type="InterPro" id="IPR003594">
    <property type="entry name" value="HATPase_dom"/>
</dbReference>
<dbReference type="EC" id="2.7.13.3" evidence="2"/>
<dbReference type="Gene3D" id="1.20.5.1930">
    <property type="match status" value="1"/>
</dbReference>
<dbReference type="SMART" id="SM00448">
    <property type="entry name" value="REC"/>
    <property type="match status" value="1"/>
</dbReference>
<dbReference type="GO" id="GO:0005524">
    <property type="term" value="F:ATP binding"/>
    <property type="evidence" value="ECO:0007669"/>
    <property type="project" value="UniProtKB-KW"/>
</dbReference>
<name>A0A6N8DPR7_RHOAC</name>
<dbReference type="InterPro" id="IPR005467">
    <property type="entry name" value="His_kinase_dom"/>
</dbReference>
<evidence type="ECO:0000256" key="2">
    <source>
        <dbReference type="ARBA" id="ARBA00012438"/>
    </source>
</evidence>
<dbReference type="PROSITE" id="PS50110">
    <property type="entry name" value="RESPONSE_REGULATORY"/>
    <property type="match status" value="1"/>
</dbReference>
<sequence length="387" mass="42792">MSAGKIKVLLVDDAEIEFRSLQRILHKFSKPLYRLDWASSYAEGLAAIRLNQHDVYLIDFKLGPDSGLDLIRCAREQGLVKPIILLTAYGNAAVDAAATEIGANDYLAKGEFDAVVLDRAVRYATRQARNMVEMERRLAETQAVIAKLQLETERRTLAEVELSNVLGRMVSEQEAERRRITRELHDNIGQSLTLLQLGLGSIKGCPTAGCGAAENAAAMLNITRHMSVELHRLAWEIRPAALDDLGLESAISQLAAEWGKHCELTFSLHLALGARRLPSDVESAIYRVVQEAITNVVRHSQASQVGIILKLRNNEVTCIIEDNGCGIGRDHVKEPDPTRKRLGLLGMRERLALIHGTLELEFTRGRGATVFVRVPLQDPSVTPKDDS</sequence>
<dbReference type="PROSITE" id="PS50109">
    <property type="entry name" value="HIS_KIN"/>
    <property type="match status" value="1"/>
</dbReference>
<dbReference type="GO" id="GO:0000155">
    <property type="term" value="F:phosphorelay sensor kinase activity"/>
    <property type="evidence" value="ECO:0007669"/>
    <property type="project" value="InterPro"/>
</dbReference>
<dbReference type="PANTHER" id="PTHR24421">
    <property type="entry name" value="NITRATE/NITRITE SENSOR PROTEIN NARX-RELATED"/>
    <property type="match status" value="1"/>
</dbReference>
<keyword evidence="7" id="KW-0067">ATP-binding</keyword>
<dbReference type="CDD" id="cd00156">
    <property type="entry name" value="REC"/>
    <property type="match status" value="1"/>
</dbReference>
<dbReference type="CDD" id="cd16917">
    <property type="entry name" value="HATPase_UhpB-NarQ-NarX-like"/>
    <property type="match status" value="1"/>
</dbReference>
<keyword evidence="8" id="KW-0902">Two-component regulatory system</keyword>
<dbReference type="AlphaFoldDB" id="A0A6N8DPR7"/>
<dbReference type="InterPro" id="IPR001789">
    <property type="entry name" value="Sig_transdc_resp-reg_receiver"/>
</dbReference>
<comment type="catalytic activity">
    <reaction evidence="1">
        <text>ATP + protein L-histidine = ADP + protein N-phospho-L-histidine.</text>
        <dbReference type="EC" id="2.7.13.3"/>
    </reaction>
</comment>
<dbReference type="InterPro" id="IPR050482">
    <property type="entry name" value="Sensor_HK_TwoCompSys"/>
</dbReference>
<protein>
    <recommendedName>
        <fullName evidence="2">histidine kinase</fullName>
        <ecNumber evidence="2">2.7.13.3</ecNumber>
    </recommendedName>
</protein>
<evidence type="ECO:0000256" key="8">
    <source>
        <dbReference type="ARBA" id="ARBA00023012"/>
    </source>
</evidence>
<feature type="domain" description="Histidine kinase" evidence="10">
    <location>
        <begin position="285"/>
        <end position="378"/>
    </location>
</feature>
<dbReference type="SUPFAM" id="SSF52172">
    <property type="entry name" value="CheY-like"/>
    <property type="match status" value="1"/>
</dbReference>
<feature type="domain" description="Response regulatory" evidence="11">
    <location>
        <begin position="7"/>
        <end position="124"/>
    </location>
</feature>
<organism evidence="12 13">
    <name type="scientific">Rhodoblastus acidophilus</name>
    <name type="common">Rhodopseudomonas acidophila</name>
    <dbReference type="NCBI Taxonomy" id="1074"/>
    <lineage>
        <taxon>Bacteria</taxon>
        <taxon>Pseudomonadati</taxon>
        <taxon>Pseudomonadota</taxon>
        <taxon>Alphaproteobacteria</taxon>
        <taxon>Hyphomicrobiales</taxon>
        <taxon>Rhodoblastaceae</taxon>
        <taxon>Rhodoblastus</taxon>
    </lineage>
</organism>
<proteinExistence type="predicted"/>
<dbReference type="OrthoDB" id="9778496at2"/>
<evidence type="ECO:0000313" key="13">
    <source>
        <dbReference type="Proteomes" id="UP000439113"/>
    </source>
</evidence>
<dbReference type="Gene3D" id="3.30.565.10">
    <property type="entry name" value="Histidine kinase-like ATPase, C-terminal domain"/>
    <property type="match status" value="1"/>
</dbReference>
<evidence type="ECO:0000256" key="3">
    <source>
        <dbReference type="ARBA" id="ARBA00022553"/>
    </source>
</evidence>
<evidence type="ECO:0000259" key="11">
    <source>
        <dbReference type="PROSITE" id="PS50110"/>
    </source>
</evidence>
<evidence type="ECO:0000259" key="10">
    <source>
        <dbReference type="PROSITE" id="PS50109"/>
    </source>
</evidence>
<dbReference type="InterPro" id="IPR011006">
    <property type="entry name" value="CheY-like_superfamily"/>
</dbReference>
<dbReference type="GO" id="GO:0016020">
    <property type="term" value="C:membrane"/>
    <property type="evidence" value="ECO:0007669"/>
    <property type="project" value="InterPro"/>
</dbReference>
<keyword evidence="3 9" id="KW-0597">Phosphoprotein</keyword>
<dbReference type="Proteomes" id="UP000439113">
    <property type="component" value="Unassembled WGS sequence"/>
</dbReference>
<keyword evidence="4" id="KW-0808">Transferase</keyword>
<dbReference type="InterPro" id="IPR011712">
    <property type="entry name" value="Sig_transdc_His_kin_sub3_dim/P"/>
</dbReference>